<evidence type="ECO:0000313" key="3">
    <source>
        <dbReference type="Proteomes" id="UP000541352"/>
    </source>
</evidence>
<keyword evidence="3" id="KW-1185">Reference proteome</keyword>
<dbReference type="AlphaFoldDB" id="A0A7W5ZT34"/>
<dbReference type="RefSeq" id="WP_183980429.1">
    <property type="nucleotide sequence ID" value="NZ_JACIBY010000029.1"/>
</dbReference>
<feature type="compositionally biased region" description="Basic and acidic residues" evidence="1">
    <location>
        <begin position="62"/>
        <end position="82"/>
    </location>
</feature>
<reference evidence="2 3" key="1">
    <citation type="submission" date="2020-08" db="EMBL/GenBank/DDBJ databases">
        <title>Genomic Encyclopedia of Type Strains, Phase IV (KMG-IV): sequencing the most valuable type-strain genomes for metagenomic binning, comparative biology and taxonomic classification.</title>
        <authorList>
            <person name="Goeker M."/>
        </authorList>
    </citation>
    <scope>NUCLEOTIDE SEQUENCE [LARGE SCALE GENOMIC DNA]</scope>
    <source>
        <strain evidence="2 3">DSM 17976</strain>
    </source>
</reference>
<evidence type="ECO:0000256" key="1">
    <source>
        <dbReference type="SAM" id="MobiDB-lite"/>
    </source>
</evidence>
<accession>A0A7W5ZT34</accession>
<dbReference type="Proteomes" id="UP000541352">
    <property type="component" value="Unassembled WGS sequence"/>
</dbReference>
<comment type="caution">
    <text evidence="2">The sequence shown here is derived from an EMBL/GenBank/DDBJ whole genome shotgun (WGS) entry which is preliminary data.</text>
</comment>
<evidence type="ECO:0000313" key="2">
    <source>
        <dbReference type="EMBL" id="MBB3842215.1"/>
    </source>
</evidence>
<protein>
    <submittedName>
        <fullName evidence="2">Uncharacterized protein</fullName>
    </submittedName>
</protein>
<sequence length="183" mass="19465">MAKVKDVQKAISVLETAKKQVIAVLGEMASLSFMPIESSLKAELERANAHNPYEGLSDEEVESKKEEARKTQLEQLEKEANERLAQIMEARSGKKEKPAPSEQDEQNGEINLPNGANVEPNGDKITPNGSGIEPNGDKITPNGSGIEPNGDNSTPNDSTIEPNGQNGTADGTSNAIPQTSADS</sequence>
<dbReference type="EMBL" id="JACIBY010000029">
    <property type="protein sequence ID" value="MBB3842215.1"/>
    <property type="molecule type" value="Genomic_DNA"/>
</dbReference>
<name>A0A7W5ZT34_9BACT</name>
<feature type="compositionally biased region" description="Polar residues" evidence="1">
    <location>
        <begin position="150"/>
        <end position="183"/>
    </location>
</feature>
<proteinExistence type="predicted"/>
<gene>
    <name evidence="2" type="ORF">FHS57_006246</name>
</gene>
<organism evidence="2 3">
    <name type="scientific">Runella defluvii</name>
    <dbReference type="NCBI Taxonomy" id="370973"/>
    <lineage>
        <taxon>Bacteria</taxon>
        <taxon>Pseudomonadati</taxon>
        <taxon>Bacteroidota</taxon>
        <taxon>Cytophagia</taxon>
        <taxon>Cytophagales</taxon>
        <taxon>Spirosomataceae</taxon>
        <taxon>Runella</taxon>
    </lineage>
</organism>
<feature type="region of interest" description="Disordered" evidence="1">
    <location>
        <begin position="51"/>
        <end position="183"/>
    </location>
</feature>